<keyword evidence="4" id="KW-1185">Reference proteome</keyword>
<feature type="domain" description="MSP" evidence="2">
    <location>
        <begin position="12"/>
        <end position="134"/>
    </location>
</feature>
<dbReference type="SUPFAM" id="SSF49354">
    <property type="entry name" value="PapD-like"/>
    <property type="match status" value="1"/>
</dbReference>
<dbReference type="AlphaFoldDB" id="A0A8R1HYU8"/>
<reference evidence="3" key="2">
    <citation type="submission" date="2022-06" db="UniProtKB">
        <authorList>
            <consortium name="EnsemblMetazoa"/>
        </authorList>
    </citation>
    <scope>IDENTIFICATION</scope>
    <source>
        <strain evidence="3">DF5081</strain>
    </source>
</reference>
<evidence type="ECO:0000313" key="3">
    <source>
        <dbReference type="EnsemblMetazoa" id="CJA15948.1"/>
    </source>
</evidence>
<evidence type="ECO:0000259" key="2">
    <source>
        <dbReference type="PROSITE" id="PS50202"/>
    </source>
</evidence>
<proteinExistence type="predicted"/>
<evidence type="ECO:0000313" key="4">
    <source>
        <dbReference type="Proteomes" id="UP000005237"/>
    </source>
</evidence>
<dbReference type="EnsemblMetazoa" id="CJA15948.1">
    <property type="protein sequence ID" value="CJA15948.1"/>
    <property type="gene ID" value="WBGene00135152"/>
</dbReference>
<dbReference type="InterPro" id="IPR000535">
    <property type="entry name" value="MSP_dom"/>
</dbReference>
<keyword evidence="1" id="KW-0206">Cytoskeleton</keyword>
<dbReference type="Pfam" id="PF00635">
    <property type="entry name" value="Motile_Sperm"/>
    <property type="match status" value="1"/>
</dbReference>
<organism evidence="3 4">
    <name type="scientific">Caenorhabditis japonica</name>
    <dbReference type="NCBI Taxonomy" id="281687"/>
    <lineage>
        <taxon>Eukaryota</taxon>
        <taxon>Metazoa</taxon>
        <taxon>Ecdysozoa</taxon>
        <taxon>Nematoda</taxon>
        <taxon>Chromadorea</taxon>
        <taxon>Rhabditida</taxon>
        <taxon>Rhabditina</taxon>
        <taxon>Rhabditomorpha</taxon>
        <taxon>Rhabditoidea</taxon>
        <taxon>Rhabditidae</taxon>
        <taxon>Peloderinae</taxon>
        <taxon>Caenorhabditis</taxon>
    </lineage>
</organism>
<dbReference type="InterPro" id="IPR008962">
    <property type="entry name" value="PapD-like_sf"/>
</dbReference>
<dbReference type="Proteomes" id="UP000005237">
    <property type="component" value="Unassembled WGS sequence"/>
</dbReference>
<sequence length="194" mass="22378">MPHIPGKSDKPSKEAGPLVADVKKIKFDGKYLGWEYTQFTFNLTNESKDRYAWKVKTSSNRHYSIETAIGILDPDCSTEIVLYHIPGVLIPKNGFHHISIYWIKLTKKDVNARMAWQVRTSEGCMHLSIDFPKKLLDPRYSDHKSMSHAITMRKINAELDEFESLKNHYMLTNPELKLNQDKKKEADSKAKVKA</sequence>
<protein>
    <recommendedName>
        <fullName evidence="1">Major sperm protein</fullName>
    </recommendedName>
</protein>
<comment type="function">
    <text evidence="1">Central component in molecular interactions underlying sperm crawling. Forms an extensive filament system that extends from sperm villipoda, along the leading edge of the pseudopod.</text>
</comment>
<name>A0A8R1HYU8_CAEJA</name>
<dbReference type="PROSITE" id="PS50202">
    <property type="entry name" value="MSP"/>
    <property type="match status" value="1"/>
</dbReference>
<keyword evidence="1" id="KW-0963">Cytoplasm</keyword>
<dbReference type="Gene3D" id="2.60.40.10">
    <property type="entry name" value="Immunoglobulins"/>
    <property type="match status" value="1"/>
</dbReference>
<reference evidence="4" key="1">
    <citation type="submission" date="2010-08" db="EMBL/GenBank/DDBJ databases">
        <authorList>
            <consortium name="Caenorhabditis japonica Sequencing Consortium"/>
            <person name="Wilson R.K."/>
        </authorList>
    </citation>
    <scope>NUCLEOTIDE SEQUENCE [LARGE SCALE GENOMIC DNA]</scope>
    <source>
        <strain evidence="4">DF5081</strain>
    </source>
</reference>
<dbReference type="InterPro" id="IPR013783">
    <property type="entry name" value="Ig-like_fold"/>
</dbReference>
<evidence type="ECO:0000256" key="1">
    <source>
        <dbReference type="RuleBase" id="RU003425"/>
    </source>
</evidence>
<accession>A0A8R1HYU8</accession>